<organism evidence="2 3">
    <name type="scientific">Solanum bulbocastanum</name>
    <name type="common">Wild potato</name>
    <dbReference type="NCBI Taxonomy" id="147425"/>
    <lineage>
        <taxon>Eukaryota</taxon>
        <taxon>Viridiplantae</taxon>
        <taxon>Streptophyta</taxon>
        <taxon>Embryophyta</taxon>
        <taxon>Tracheophyta</taxon>
        <taxon>Spermatophyta</taxon>
        <taxon>Magnoliopsida</taxon>
        <taxon>eudicotyledons</taxon>
        <taxon>Gunneridae</taxon>
        <taxon>Pentapetalae</taxon>
        <taxon>asterids</taxon>
        <taxon>lamiids</taxon>
        <taxon>Solanales</taxon>
        <taxon>Solanaceae</taxon>
        <taxon>Solanoideae</taxon>
        <taxon>Solaneae</taxon>
        <taxon>Solanum</taxon>
    </lineage>
</organism>
<gene>
    <name evidence="2" type="ORF">RDI58_000516</name>
</gene>
<dbReference type="AlphaFoldDB" id="A0AAN8U6A3"/>
<keyword evidence="1" id="KW-0812">Transmembrane</keyword>
<protein>
    <submittedName>
        <fullName evidence="2">Uncharacterized protein</fullName>
    </submittedName>
</protein>
<comment type="caution">
    <text evidence="2">The sequence shown here is derived from an EMBL/GenBank/DDBJ whole genome shotgun (WGS) entry which is preliminary data.</text>
</comment>
<keyword evidence="3" id="KW-1185">Reference proteome</keyword>
<proteinExistence type="predicted"/>
<feature type="transmembrane region" description="Helical" evidence="1">
    <location>
        <begin position="74"/>
        <end position="93"/>
    </location>
</feature>
<evidence type="ECO:0000256" key="1">
    <source>
        <dbReference type="SAM" id="Phobius"/>
    </source>
</evidence>
<dbReference type="EMBL" id="JBANQN010000001">
    <property type="protein sequence ID" value="KAK6802733.1"/>
    <property type="molecule type" value="Genomic_DNA"/>
</dbReference>
<keyword evidence="1" id="KW-0472">Membrane</keyword>
<dbReference type="Proteomes" id="UP001371456">
    <property type="component" value="Unassembled WGS sequence"/>
</dbReference>
<name>A0AAN8U6A3_SOLBU</name>
<keyword evidence="1" id="KW-1133">Transmembrane helix</keyword>
<feature type="transmembrane region" description="Helical" evidence="1">
    <location>
        <begin position="42"/>
        <end position="62"/>
    </location>
</feature>
<evidence type="ECO:0000313" key="3">
    <source>
        <dbReference type="Proteomes" id="UP001371456"/>
    </source>
</evidence>
<accession>A0AAN8U6A3</accession>
<evidence type="ECO:0000313" key="2">
    <source>
        <dbReference type="EMBL" id="KAK6802733.1"/>
    </source>
</evidence>
<reference evidence="2 3" key="1">
    <citation type="submission" date="2024-02" db="EMBL/GenBank/DDBJ databases">
        <title>de novo genome assembly of Solanum bulbocastanum strain 11H21.</title>
        <authorList>
            <person name="Hosaka A.J."/>
        </authorList>
    </citation>
    <scope>NUCLEOTIDE SEQUENCE [LARGE SCALE GENOMIC DNA]</scope>
    <source>
        <tissue evidence="2">Young leaves</tissue>
    </source>
</reference>
<sequence>MVEPQKNDNCKDCEEIVYVRDNSVIMRKLFIRVIISMTVRKLSIFVLRTIVLVSSLAIYFGISDDPLIFPLKCHLLLFVPSFFILLHDVILLCRTR</sequence>